<name>A0A1Y0EC10_9RHOB</name>
<dbReference type="Gene3D" id="3.40.50.2000">
    <property type="entry name" value="Glycogen Phosphorylase B"/>
    <property type="match status" value="2"/>
</dbReference>
<protein>
    <submittedName>
        <fullName evidence="2">Alpha-D-kanosaminyltransferase</fullName>
        <ecNumber evidence="2">2.4.1.301</ecNumber>
    </submittedName>
</protein>
<reference evidence="2 3" key="1">
    <citation type="submission" date="2017-05" db="EMBL/GenBank/DDBJ databases">
        <title>Genome Sequence of Loktanella vestfoldensis Strain SMR4r Isolated from a Culture of the Diatom Skeletonema marinoi.</title>
        <authorList>
            <person name="Topel M."/>
            <person name="Pinder M.I.M."/>
            <person name="Johansson O.N."/>
            <person name="Kourtchenko O."/>
            <person name="Godhe A."/>
            <person name="Clarke A.K."/>
        </authorList>
    </citation>
    <scope>NUCLEOTIDE SEQUENCE [LARGE SCALE GENOMIC DNA]</scope>
    <source>
        <strain evidence="2 3">SMR4r</strain>
    </source>
</reference>
<dbReference type="EMBL" id="CP021431">
    <property type="protein sequence ID" value="ARU00902.1"/>
    <property type="molecule type" value="Genomic_DNA"/>
</dbReference>
<keyword evidence="2" id="KW-0328">Glycosyltransferase</keyword>
<proteinExistence type="predicted"/>
<keyword evidence="3" id="KW-1185">Reference proteome</keyword>
<dbReference type="KEGG" id="lvs:LOKVESSMR4R_01586"/>
<keyword evidence="2" id="KW-0808">Transferase</keyword>
<dbReference type="Pfam" id="PF13579">
    <property type="entry name" value="Glyco_trans_4_4"/>
    <property type="match status" value="1"/>
</dbReference>
<dbReference type="RefSeq" id="WP_204248742.1">
    <property type="nucleotide sequence ID" value="NZ_CP021431.1"/>
</dbReference>
<dbReference type="EC" id="2.4.1.301" evidence="2"/>
<dbReference type="PANTHER" id="PTHR45947:SF3">
    <property type="entry name" value="SULFOQUINOVOSYL TRANSFERASE SQD2"/>
    <property type="match status" value="1"/>
</dbReference>
<accession>A0A1Y0EC10</accession>
<evidence type="ECO:0000313" key="3">
    <source>
        <dbReference type="Proteomes" id="UP000195273"/>
    </source>
</evidence>
<evidence type="ECO:0000259" key="1">
    <source>
        <dbReference type="Pfam" id="PF13579"/>
    </source>
</evidence>
<dbReference type="Proteomes" id="UP000195273">
    <property type="component" value="Chromosome"/>
</dbReference>
<sequence length="428" mass="45986">MNAAAQTCEPDGLNILIIGINFAPEIISTGVYTTGMAQFLARRGHNVSVVSAHPYYPEWCFRKGWPRLRYVRSALDQAHPSLSVIHCPLYVPGRPTGLRRILHHASFALTSLAPALASALSRARPDVVIVVAPSLLSALTGLIAARVSGAKTWLHIQDFEVEAALATGLLKPGGRLGRLALAFEQFVLKRFNRVSTISAPMLAKLPQKGVAQDRVRELRNWADLDLISPGPVDAKMRATLGITTPHVVLYSGNLANKQGLEILSEVARRLSHRGDITMLICGDGPMRSSLHQACKDLPNVRFAPLQPKERLGALLRAADLHLLPQIAGAADLVLPSKLKNMLASGRPVVATANPGTALADEIGDAGVITAPGDASALALAICELVDDPVRRLAMGQRGGKLVRTRWNPSVILKEFEAQLLELKDPTSS</sequence>
<dbReference type="SUPFAM" id="SSF53756">
    <property type="entry name" value="UDP-Glycosyltransferase/glycogen phosphorylase"/>
    <property type="match status" value="1"/>
</dbReference>
<dbReference type="CDD" id="cd03794">
    <property type="entry name" value="GT4_WbuB-like"/>
    <property type="match status" value="1"/>
</dbReference>
<feature type="domain" description="Glycosyltransferase subfamily 4-like N-terminal" evidence="1">
    <location>
        <begin position="30"/>
        <end position="221"/>
    </location>
</feature>
<gene>
    <name evidence="2" type="primary">kanE</name>
    <name evidence="2" type="ORF">LOKVESSMR4R_01586</name>
</gene>
<evidence type="ECO:0000313" key="2">
    <source>
        <dbReference type="EMBL" id="ARU00902.1"/>
    </source>
</evidence>
<dbReference type="InterPro" id="IPR028098">
    <property type="entry name" value="Glyco_trans_4-like_N"/>
</dbReference>
<dbReference type="InterPro" id="IPR050194">
    <property type="entry name" value="Glycosyltransferase_grp1"/>
</dbReference>
<dbReference type="AlphaFoldDB" id="A0A1Y0EC10"/>
<dbReference type="Pfam" id="PF13692">
    <property type="entry name" value="Glyco_trans_1_4"/>
    <property type="match status" value="1"/>
</dbReference>
<dbReference type="NCBIfam" id="NF007640">
    <property type="entry name" value="PRK10307.1"/>
    <property type="match status" value="1"/>
</dbReference>
<organism evidence="2 3">
    <name type="scientific">Yoonia vestfoldensis</name>
    <dbReference type="NCBI Taxonomy" id="245188"/>
    <lineage>
        <taxon>Bacteria</taxon>
        <taxon>Pseudomonadati</taxon>
        <taxon>Pseudomonadota</taxon>
        <taxon>Alphaproteobacteria</taxon>
        <taxon>Rhodobacterales</taxon>
        <taxon>Paracoccaceae</taxon>
        <taxon>Yoonia</taxon>
    </lineage>
</organism>
<dbReference type="GO" id="GO:0016757">
    <property type="term" value="F:glycosyltransferase activity"/>
    <property type="evidence" value="ECO:0007669"/>
    <property type="project" value="UniProtKB-KW"/>
</dbReference>
<dbReference type="PANTHER" id="PTHR45947">
    <property type="entry name" value="SULFOQUINOVOSYL TRANSFERASE SQD2"/>
    <property type="match status" value="1"/>
</dbReference>